<gene>
    <name evidence="2" type="ORF">O6R05_07505</name>
</gene>
<protein>
    <submittedName>
        <fullName evidence="2">Uncharacterized protein</fullName>
    </submittedName>
</protein>
<sequence length="189" mass="20556">MMLKVKKWGLYTLTSLCLIAIIVCVICDYAMTKTLTWSLIVILSLIAGWLVMAPCFIAKSKAIKKSLIVSSIILIPFLAGLSALLKLPLILSMGSCIAGLSIAAAWGIYGVLVKYQKRIFLALALSLLIAIPLVCGITHITAYFIKSFPMDIVSDLFHIITTLVLSGTCLMIDAIKLHRDTVRKAQTGL</sequence>
<keyword evidence="1" id="KW-0472">Membrane</keyword>
<keyword evidence="3" id="KW-1185">Reference proteome</keyword>
<feature type="transmembrane region" description="Helical" evidence="1">
    <location>
        <begin position="119"/>
        <end position="144"/>
    </location>
</feature>
<keyword evidence="1" id="KW-0812">Transmembrane</keyword>
<accession>A0ABY7QSU2</accession>
<feature type="transmembrane region" description="Helical" evidence="1">
    <location>
        <begin position="67"/>
        <end position="85"/>
    </location>
</feature>
<evidence type="ECO:0000256" key="1">
    <source>
        <dbReference type="SAM" id="Phobius"/>
    </source>
</evidence>
<evidence type="ECO:0000313" key="2">
    <source>
        <dbReference type="EMBL" id="WBW49839.1"/>
    </source>
</evidence>
<dbReference type="Proteomes" id="UP001210339">
    <property type="component" value="Chromosome"/>
</dbReference>
<keyword evidence="1" id="KW-1133">Transmembrane helix</keyword>
<proteinExistence type="predicted"/>
<feature type="transmembrane region" description="Helical" evidence="1">
    <location>
        <begin position="156"/>
        <end position="175"/>
    </location>
</feature>
<reference evidence="2 3" key="1">
    <citation type="submission" date="2023-01" db="EMBL/GenBank/DDBJ databases">
        <authorList>
            <person name="Lee S.H."/>
            <person name="Jung H.S."/>
            <person name="Yun J.U."/>
        </authorList>
    </citation>
    <scope>NUCLEOTIDE SEQUENCE [LARGE SCALE GENOMIC DNA]</scope>
    <source>
        <strain evidence="2 3">CBA3646</strain>
    </source>
</reference>
<organism evidence="2 3">
    <name type="scientific">Peptoniphilus equinus</name>
    <dbReference type="NCBI Taxonomy" id="3016343"/>
    <lineage>
        <taxon>Bacteria</taxon>
        <taxon>Bacillati</taxon>
        <taxon>Bacillota</taxon>
        <taxon>Tissierellia</taxon>
        <taxon>Tissierellales</taxon>
        <taxon>Peptoniphilaceae</taxon>
        <taxon>Peptoniphilus</taxon>
    </lineage>
</organism>
<dbReference type="RefSeq" id="WP_271191370.1">
    <property type="nucleotide sequence ID" value="NZ_CP115667.1"/>
</dbReference>
<name>A0ABY7QSU2_9FIRM</name>
<dbReference type="EMBL" id="CP115667">
    <property type="protein sequence ID" value="WBW49839.1"/>
    <property type="molecule type" value="Genomic_DNA"/>
</dbReference>
<feature type="transmembrane region" description="Helical" evidence="1">
    <location>
        <begin position="91"/>
        <end position="112"/>
    </location>
</feature>
<feature type="transmembrane region" description="Helical" evidence="1">
    <location>
        <begin position="37"/>
        <end position="58"/>
    </location>
</feature>
<evidence type="ECO:0000313" key="3">
    <source>
        <dbReference type="Proteomes" id="UP001210339"/>
    </source>
</evidence>
<feature type="transmembrane region" description="Helical" evidence="1">
    <location>
        <begin position="12"/>
        <end position="31"/>
    </location>
</feature>